<evidence type="ECO:0008006" key="4">
    <source>
        <dbReference type="Google" id="ProtNLM"/>
    </source>
</evidence>
<evidence type="ECO:0000313" key="3">
    <source>
        <dbReference type="Proteomes" id="UP000018372"/>
    </source>
</evidence>
<dbReference type="Pfam" id="PF00756">
    <property type="entry name" value="Esterase"/>
    <property type="match status" value="1"/>
</dbReference>
<organism evidence="2 3">
    <name type="scientific">Phocaeicola plebeius CAG:211</name>
    <dbReference type="NCBI Taxonomy" id="1263052"/>
    <lineage>
        <taxon>Bacteria</taxon>
        <taxon>Pseudomonadati</taxon>
        <taxon>Bacteroidota</taxon>
        <taxon>Bacteroidia</taxon>
        <taxon>Bacteroidales</taxon>
        <taxon>Bacteroidaceae</taxon>
        <taxon>Phocaeicola</taxon>
    </lineage>
</organism>
<dbReference type="PANTHER" id="PTHR48098:SF1">
    <property type="entry name" value="DIACYLGLYCEROL ACYLTRANSFERASE_MYCOLYLTRANSFERASE AG85A"/>
    <property type="match status" value="1"/>
</dbReference>
<keyword evidence="1" id="KW-0812">Transmembrane</keyword>
<dbReference type="Gene3D" id="3.40.50.1820">
    <property type="entry name" value="alpha/beta hydrolase"/>
    <property type="match status" value="1"/>
</dbReference>
<dbReference type="InterPro" id="IPR000801">
    <property type="entry name" value="Esterase-like"/>
</dbReference>
<gene>
    <name evidence="2" type="ORF">BN536_02599</name>
</gene>
<keyword evidence="1" id="KW-1133">Transmembrane helix</keyword>
<dbReference type="GO" id="GO:0016747">
    <property type="term" value="F:acyltransferase activity, transferring groups other than amino-acyl groups"/>
    <property type="evidence" value="ECO:0007669"/>
    <property type="project" value="TreeGrafter"/>
</dbReference>
<sequence>MCNVNESPGNVIYCNLYAWCVFLYGLNFKSMDKHSFFIALWVLCFIPVSLFSRSRVVNDTIFSKKLNTERTCSVYLPPSYGEVPGKKYPVLYLFHGMSQTNQDWVGRGHVQEVADRLIYSQEAREMIIVMPDAGGDIYKEIWNGFFNMPGWLYEDFFFEEFLPYVENKYHVIGDKENRAVAGLSMGGGGATGYGLWHADKFASVYAMSALMSIPEEGAARFDNPDSKLAILTRAVIERSCIKRVTDADAGTIQALKSVRWFVDCGDDDFLLDRNIEFFQAMRKAGIPCQFRVRDGGHDWEYWHSALYRCLPFVSGTFSK</sequence>
<proteinExistence type="predicted"/>
<reference evidence="2" key="1">
    <citation type="submission" date="2012-11" db="EMBL/GenBank/DDBJ databases">
        <title>Dependencies among metagenomic species, viruses, plasmids and units of genetic variation.</title>
        <authorList>
            <person name="Nielsen H.B."/>
            <person name="Almeida M."/>
            <person name="Juncker A.S."/>
            <person name="Rasmussen S."/>
            <person name="Li J."/>
            <person name="Sunagawa S."/>
            <person name="Plichta D."/>
            <person name="Gautier L."/>
            <person name="Le Chatelier E."/>
            <person name="Peletier E."/>
            <person name="Bonde I."/>
            <person name="Nielsen T."/>
            <person name="Manichanh C."/>
            <person name="Arumugam M."/>
            <person name="Batto J."/>
            <person name="Santos M.B.Q.D."/>
            <person name="Blom N."/>
            <person name="Borruel N."/>
            <person name="Burgdorf K.S."/>
            <person name="Boumezbeur F."/>
            <person name="Casellas F."/>
            <person name="Dore J."/>
            <person name="Guarner F."/>
            <person name="Hansen T."/>
            <person name="Hildebrand F."/>
            <person name="Kaas R.S."/>
            <person name="Kennedy S."/>
            <person name="Kristiansen K."/>
            <person name="Kultima J.R."/>
            <person name="Leonard P."/>
            <person name="Levenez F."/>
            <person name="Lund O."/>
            <person name="Moumen B."/>
            <person name="Le Paslier D."/>
            <person name="Pons N."/>
            <person name="Pedersen O."/>
            <person name="Prifti E."/>
            <person name="Qin J."/>
            <person name="Raes J."/>
            <person name="Tap J."/>
            <person name="Tims S."/>
            <person name="Ussery D.W."/>
            <person name="Yamada T."/>
            <person name="MetaHit consortium"/>
            <person name="Renault P."/>
            <person name="Sicheritz-Ponten T."/>
            <person name="Bork P."/>
            <person name="Wang J."/>
            <person name="Brunak S."/>
            <person name="Ehrlich S.D."/>
        </authorList>
    </citation>
    <scope>NUCLEOTIDE SEQUENCE [LARGE SCALE GENOMIC DNA]</scope>
</reference>
<feature type="transmembrane region" description="Helical" evidence="1">
    <location>
        <begin position="34"/>
        <end position="52"/>
    </location>
</feature>
<dbReference type="InterPro" id="IPR029058">
    <property type="entry name" value="AB_hydrolase_fold"/>
</dbReference>
<evidence type="ECO:0000313" key="2">
    <source>
        <dbReference type="EMBL" id="CCZ87833.1"/>
    </source>
</evidence>
<dbReference type="SUPFAM" id="SSF53474">
    <property type="entry name" value="alpha/beta-Hydrolases"/>
    <property type="match status" value="1"/>
</dbReference>
<name>R5VB63_9BACT</name>
<dbReference type="InterPro" id="IPR050583">
    <property type="entry name" value="Mycobacterial_A85_antigen"/>
</dbReference>
<feature type="transmembrane region" description="Helical" evidence="1">
    <location>
        <begin position="12"/>
        <end position="28"/>
    </location>
</feature>
<protein>
    <recommendedName>
        <fullName evidence="4">Esterase</fullName>
    </recommendedName>
</protein>
<dbReference type="AlphaFoldDB" id="R5VB63"/>
<dbReference type="EMBL" id="CBAT010000182">
    <property type="protein sequence ID" value="CCZ87833.1"/>
    <property type="molecule type" value="Genomic_DNA"/>
</dbReference>
<keyword evidence="1" id="KW-0472">Membrane</keyword>
<accession>R5VB63</accession>
<evidence type="ECO:0000256" key="1">
    <source>
        <dbReference type="SAM" id="Phobius"/>
    </source>
</evidence>
<comment type="caution">
    <text evidence="2">The sequence shown here is derived from an EMBL/GenBank/DDBJ whole genome shotgun (WGS) entry which is preliminary data.</text>
</comment>
<dbReference type="PANTHER" id="PTHR48098">
    <property type="entry name" value="ENTEROCHELIN ESTERASE-RELATED"/>
    <property type="match status" value="1"/>
</dbReference>
<dbReference type="Proteomes" id="UP000018372">
    <property type="component" value="Unassembled WGS sequence"/>
</dbReference>